<organism evidence="7 8">
    <name type="scientific">Micromonospora zhanjiangensis</name>
    <dbReference type="NCBI Taxonomy" id="1522057"/>
    <lineage>
        <taxon>Bacteria</taxon>
        <taxon>Bacillati</taxon>
        <taxon>Actinomycetota</taxon>
        <taxon>Actinomycetes</taxon>
        <taxon>Micromonosporales</taxon>
        <taxon>Micromonosporaceae</taxon>
        <taxon>Micromonospora</taxon>
    </lineage>
</organism>
<dbReference type="Pfam" id="PF00370">
    <property type="entry name" value="FGGY_N"/>
    <property type="match status" value="1"/>
</dbReference>
<evidence type="ECO:0000256" key="1">
    <source>
        <dbReference type="ARBA" id="ARBA00009156"/>
    </source>
</evidence>
<dbReference type="PANTHER" id="PTHR43095:SF5">
    <property type="entry name" value="XYLULOSE KINASE"/>
    <property type="match status" value="1"/>
</dbReference>
<evidence type="ECO:0000256" key="2">
    <source>
        <dbReference type="ARBA" id="ARBA00022629"/>
    </source>
</evidence>
<feature type="domain" description="Carbohydrate kinase FGGY C-terminal" evidence="6">
    <location>
        <begin position="322"/>
        <end position="441"/>
    </location>
</feature>
<evidence type="ECO:0000259" key="6">
    <source>
        <dbReference type="Pfam" id="PF02782"/>
    </source>
</evidence>
<keyword evidence="2" id="KW-0859">Xylose metabolism</keyword>
<keyword evidence="8" id="KW-1185">Reference proteome</keyword>
<comment type="similarity">
    <text evidence="1">Belongs to the FGGY kinase family.</text>
</comment>
<dbReference type="InterPro" id="IPR018484">
    <property type="entry name" value="FGGY_N"/>
</dbReference>
<dbReference type="InterPro" id="IPR043129">
    <property type="entry name" value="ATPase_NBD"/>
</dbReference>
<dbReference type="EMBL" id="JBHSBN010000016">
    <property type="protein sequence ID" value="MFC4108517.1"/>
    <property type="molecule type" value="Genomic_DNA"/>
</dbReference>
<dbReference type="InterPro" id="IPR000577">
    <property type="entry name" value="Carb_kinase_FGGY"/>
</dbReference>
<dbReference type="RefSeq" id="WP_377548892.1">
    <property type="nucleotide sequence ID" value="NZ_JBHSBN010000016.1"/>
</dbReference>
<evidence type="ECO:0000256" key="4">
    <source>
        <dbReference type="ARBA" id="ARBA00022777"/>
    </source>
</evidence>
<keyword evidence="2" id="KW-0119">Carbohydrate metabolism</keyword>
<dbReference type="GO" id="GO:0016301">
    <property type="term" value="F:kinase activity"/>
    <property type="evidence" value="ECO:0007669"/>
    <property type="project" value="UniProtKB-KW"/>
</dbReference>
<dbReference type="Proteomes" id="UP001595868">
    <property type="component" value="Unassembled WGS sequence"/>
</dbReference>
<dbReference type="SUPFAM" id="SSF53067">
    <property type="entry name" value="Actin-like ATPase domain"/>
    <property type="match status" value="2"/>
</dbReference>
<dbReference type="CDD" id="cd07783">
    <property type="entry name" value="ASKHA_NBD_FGGY_SePSK_AtXK1-like"/>
    <property type="match status" value="1"/>
</dbReference>
<dbReference type="PANTHER" id="PTHR43095">
    <property type="entry name" value="SUGAR KINASE"/>
    <property type="match status" value="1"/>
</dbReference>
<dbReference type="Pfam" id="PF02782">
    <property type="entry name" value="FGGY_C"/>
    <property type="match status" value="1"/>
</dbReference>
<evidence type="ECO:0000259" key="5">
    <source>
        <dbReference type="Pfam" id="PF00370"/>
    </source>
</evidence>
<dbReference type="InterPro" id="IPR050406">
    <property type="entry name" value="FGGY_Carb_Kinase"/>
</dbReference>
<keyword evidence="4 7" id="KW-0418">Kinase</keyword>
<accession>A0ABV8KRG8</accession>
<evidence type="ECO:0000313" key="8">
    <source>
        <dbReference type="Proteomes" id="UP001595868"/>
    </source>
</evidence>
<proteinExistence type="inferred from homology"/>
<evidence type="ECO:0000313" key="7">
    <source>
        <dbReference type="EMBL" id="MFC4108517.1"/>
    </source>
</evidence>
<name>A0ABV8KRG8_9ACTN</name>
<dbReference type="InterPro" id="IPR018485">
    <property type="entry name" value="FGGY_C"/>
</dbReference>
<dbReference type="Gene3D" id="3.30.420.40">
    <property type="match status" value="2"/>
</dbReference>
<reference evidence="8" key="1">
    <citation type="journal article" date="2019" name="Int. J. Syst. Evol. Microbiol.">
        <title>The Global Catalogue of Microorganisms (GCM) 10K type strain sequencing project: providing services to taxonomists for standard genome sequencing and annotation.</title>
        <authorList>
            <consortium name="The Broad Institute Genomics Platform"/>
            <consortium name="The Broad Institute Genome Sequencing Center for Infectious Disease"/>
            <person name="Wu L."/>
            <person name="Ma J."/>
        </authorList>
    </citation>
    <scope>NUCLEOTIDE SEQUENCE [LARGE SCALE GENOMIC DNA]</scope>
    <source>
        <strain evidence="8">2902at01</strain>
    </source>
</reference>
<keyword evidence="3 7" id="KW-0808">Transferase</keyword>
<protein>
    <submittedName>
        <fullName evidence="7">FGGY-family carbohydrate kinase</fullName>
        <ecNumber evidence="7">2.7.1.-</ecNumber>
    </submittedName>
</protein>
<comment type="caution">
    <text evidence="7">The sequence shown here is derived from an EMBL/GenBank/DDBJ whole genome shotgun (WGS) entry which is preliminary data.</text>
</comment>
<feature type="domain" description="Carbohydrate kinase FGGY N-terminal" evidence="5">
    <location>
        <begin position="12"/>
        <end position="252"/>
    </location>
</feature>
<gene>
    <name evidence="7" type="ORF">ACFOX0_21600</name>
</gene>
<dbReference type="EC" id="2.7.1.-" evidence="7"/>
<dbReference type="PIRSF" id="PIRSF000538">
    <property type="entry name" value="GlpK"/>
    <property type="match status" value="1"/>
</dbReference>
<sequence>MLINQPDSPDLWAGVDVGTQSLRVRLVDGEGVVVGSGSGPLTSHRGAGTHEQDPEQWWRVLGDACRQALRGQRPDRVAGLAICSTSGTFLLADADARPRTPALMYDDARAGAEAAEVARVGATRWAALGYPMQRSWALPKLLWLLRHAPQGVRADAIAGRLSLLHSADYLARRLTGGPVATDWSHALKTGYDLDADGWPTRVLDALGVPQELLPAVVRPGREIGRVDRVGSGHTGLPVGVPVRAGLTDGCAAQTAAGALRPGAWNSVLGTTLVLKGVTVERLTDPGGAVYSHRHPDGGWLPGGASNVGAGVLAVRFPGADRDRLEAAAAGHEPAGGLSYPLASRGERFPFVRPDAEPFDLGTFTDDGDRYAAVLQGVAFVERLCFDSLRRLGADVSGPLSITGGATRSHYWNQLRADILGRDLLLPADSEPAFGMAVVAAAGDGPLADTAARMVGPARVVRPRPAAVDRFTPTYHRFLDALCDRGYIDPAPSAGSRPEPEPAR</sequence>
<evidence type="ECO:0000256" key="3">
    <source>
        <dbReference type="ARBA" id="ARBA00022679"/>
    </source>
</evidence>